<protein>
    <submittedName>
        <fullName evidence="1">Uncharacterized protein</fullName>
    </submittedName>
</protein>
<dbReference type="Proteomes" id="UP000053237">
    <property type="component" value="Unassembled WGS sequence"/>
</dbReference>
<evidence type="ECO:0000313" key="2">
    <source>
        <dbReference type="Proteomes" id="UP000053237"/>
    </source>
</evidence>
<accession>A0A024GR05</accession>
<reference evidence="1 2" key="1">
    <citation type="submission" date="2012-05" db="EMBL/GenBank/DDBJ databases">
        <title>Recombination and specialization in a pathogen metapopulation.</title>
        <authorList>
            <person name="Gardiner A."/>
            <person name="Kemen E."/>
            <person name="Schultz-Larsen T."/>
            <person name="MacLean D."/>
            <person name="Van Oosterhout C."/>
            <person name="Jones J.D.G."/>
        </authorList>
    </citation>
    <scope>NUCLEOTIDE SEQUENCE [LARGE SCALE GENOMIC DNA]</scope>
    <source>
        <strain evidence="1 2">Ac Nc2</strain>
    </source>
</reference>
<keyword evidence="2" id="KW-1185">Reference proteome</keyword>
<dbReference type="InParanoid" id="A0A024GR05"/>
<name>A0A024GR05_9STRA</name>
<comment type="caution">
    <text evidence="1">The sequence shown here is derived from an EMBL/GenBank/DDBJ whole genome shotgun (WGS) entry which is preliminary data.</text>
</comment>
<dbReference type="AlphaFoldDB" id="A0A024GR05"/>
<dbReference type="EMBL" id="CAIX01000282">
    <property type="protein sequence ID" value="CCI49222.1"/>
    <property type="molecule type" value="Genomic_DNA"/>
</dbReference>
<proteinExistence type="predicted"/>
<evidence type="ECO:0000313" key="1">
    <source>
        <dbReference type="EMBL" id="CCI49222.1"/>
    </source>
</evidence>
<gene>
    <name evidence="1" type="ORF">BN9_105040</name>
</gene>
<organism evidence="1 2">
    <name type="scientific">Albugo candida</name>
    <dbReference type="NCBI Taxonomy" id="65357"/>
    <lineage>
        <taxon>Eukaryota</taxon>
        <taxon>Sar</taxon>
        <taxon>Stramenopiles</taxon>
        <taxon>Oomycota</taxon>
        <taxon>Peronosporomycetes</taxon>
        <taxon>Albuginales</taxon>
        <taxon>Albuginaceae</taxon>
        <taxon>Albugo</taxon>
    </lineage>
</organism>
<sequence length="119" mass="14032">MALKYPDGASFFESDDTKITHITWRHITYKHQVESRKWTSCVILYIHEQQSARKVRFVSDTVPVRMLFDARQTWIPHPLQIARISVVSLVCESLASLRDLFCRYWRNAILQSTFASEEK</sequence>